<evidence type="ECO:0000313" key="2">
    <source>
        <dbReference type="Proteomes" id="UP000024376"/>
    </source>
</evidence>
<accession>A0A024SNG2</accession>
<name>A0A024SNG2_HYPJR</name>
<sequence length="292" mass="32219">MCQEAVCLATGSLTRTPVQKDASRSRESRPTTDIMVYIQQRRIFDGLIEGQRDARTSLAMRMPHSAQSGAQQSALTLDGVLGRYLKTRLDVILPASDTAKGSFGGSKETGIQNMASLPCARWGRYRNSFEYFGQLAEKRGAAIHHDAFAPFWQEIWFPPVVLASVIHVNDAGSLVLTSTVLVYPFIAHCLMQVSLLWNRPTVSCRRRHQISLQMASGASAVHETRLAVLCPRHRLAVRCSILTQYLVNSHRPGITVESVLALQLCSFDLPTPRLKLQASAVSTRSVASCLEV</sequence>
<dbReference type="EMBL" id="KI911139">
    <property type="protein sequence ID" value="ETS06911.1"/>
    <property type="molecule type" value="Genomic_DNA"/>
</dbReference>
<evidence type="ECO:0000313" key="1">
    <source>
        <dbReference type="EMBL" id="ETS06911.1"/>
    </source>
</evidence>
<dbReference type="HOGENOM" id="CLU_953341_0_0_1"/>
<proteinExistence type="predicted"/>
<reference evidence="2" key="1">
    <citation type="journal article" date="2013" name="Ind. Biotechnol.">
        <title>Comparative genomics analysis of Trichoderma reesei strains.</title>
        <authorList>
            <person name="Koike H."/>
            <person name="Aerts A."/>
            <person name="LaButti K."/>
            <person name="Grigoriev I.V."/>
            <person name="Baker S.E."/>
        </authorList>
    </citation>
    <scope>NUCLEOTIDE SEQUENCE [LARGE SCALE GENOMIC DNA]</scope>
    <source>
        <strain evidence="2">ATCC 56765 / BCRC 32924 / NRRL 11460 / Rut C-30</strain>
    </source>
</reference>
<dbReference type="Proteomes" id="UP000024376">
    <property type="component" value="Unassembled WGS sequence"/>
</dbReference>
<gene>
    <name evidence="1" type="ORF">M419DRAFT_68752</name>
</gene>
<organism evidence="1 2">
    <name type="scientific">Hypocrea jecorina (strain ATCC 56765 / BCRC 32924 / NRRL 11460 / Rut C-30)</name>
    <name type="common">Trichoderma reesei</name>
    <dbReference type="NCBI Taxonomy" id="1344414"/>
    <lineage>
        <taxon>Eukaryota</taxon>
        <taxon>Fungi</taxon>
        <taxon>Dikarya</taxon>
        <taxon>Ascomycota</taxon>
        <taxon>Pezizomycotina</taxon>
        <taxon>Sordariomycetes</taxon>
        <taxon>Hypocreomycetidae</taxon>
        <taxon>Hypocreales</taxon>
        <taxon>Hypocreaceae</taxon>
        <taxon>Trichoderma</taxon>
    </lineage>
</organism>
<protein>
    <submittedName>
        <fullName evidence="1">Uncharacterized protein</fullName>
    </submittedName>
</protein>
<dbReference type="AlphaFoldDB" id="A0A024SNG2"/>
<dbReference type="KEGG" id="trr:M419DRAFT_68752"/>